<dbReference type="Proteomes" id="UP000593802">
    <property type="component" value="Chromosome"/>
</dbReference>
<reference evidence="2 3" key="1">
    <citation type="submission" date="2020-08" db="EMBL/GenBank/DDBJ databases">
        <title>Complete Genome Sequence of Effusibacillus dendaii Strain skT53, Isolated from Farmland soil.</title>
        <authorList>
            <person name="Konishi T."/>
            <person name="Kawasaki H."/>
        </authorList>
    </citation>
    <scope>NUCLEOTIDE SEQUENCE [LARGE SCALE GENOMIC DNA]</scope>
    <source>
        <strain evidence="3">skT53</strain>
    </source>
</reference>
<evidence type="ECO:0000313" key="2">
    <source>
        <dbReference type="EMBL" id="BCJ86819.1"/>
    </source>
</evidence>
<evidence type="ECO:0000313" key="3">
    <source>
        <dbReference type="Proteomes" id="UP000593802"/>
    </source>
</evidence>
<keyword evidence="3" id="KW-1185">Reference proteome</keyword>
<dbReference type="KEGG" id="eff:skT53_18040"/>
<feature type="coiled-coil region" evidence="1">
    <location>
        <begin position="7"/>
        <end position="37"/>
    </location>
</feature>
<keyword evidence="1" id="KW-0175">Coiled coil</keyword>
<name>A0A7I8DCZ5_9BACL</name>
<accession>A0A7I8DCZ5</accession>
<gene>
    <name evidence="2" type="ORF">skT53_18040</name>
</gene>
<dbReference type="EMBL" id="AP023366">
    <property type="protein sequence ID" value="BCJ86819.1"/>
    <property type="molecule type" value="Genomic_DNA"/>
</dbReference>
<protein>
    <submittedName>
        <fullName evidence="2">Uncharacterized protein</fullName>
    </submittedName>
</protein>
<evidence type="ECO:0000256" key="1">
    <source>
        <dbReference type="SAM" id="Coils"/>
    </source>
</evidence>
<sequence length="136" mass="15976">MNNQSNLAALENELKTIRQEINQLRTMAERIALQEQRNYQQISAAPQKTNEMHQVQFDERQATVLLNKMRQLCEHMNQHLTAMASNLSGNRSATQLLYQSQFQSQYPPQHTYQPQINHALRPEHDFSRYPYNGFTT</sequence>
<proteinExistence type="predicted"/>
<dbReference type="RefSeq" id="WP_200760779.1">
    <property type="nucleotide sequence ID" value="NZ_AP023366.1"/>
</dbReference>
<dbReference type="AlphaFoldDB" id="A0A7I8DCZ5"/>
<organism evidence="2 3">
    <name type="scientific">Effusibacillus dendaii</name>
    <dbReference type="NCBI Taxonomy" id="2743772"/>
    <lineage>
        <taxon>Bacteria</taxon>
        <taxon>Bacillati</taxon>
        <taxon>Bacillota</taxon>
        <taxon>Bacilli</taxon>
        <taxon>Bacillales</taxon>
        <taxon>Alicyclobacillaceae</taxon>
        <taxon>Effusibacillus</taxon>
    </lineage>
</organism>